<keyword evidence="8 16" id="KW-0808">Transferase</keyword>
<comment type="pathway">
    <text evidence="4 16">Cofactor biosynthesis; coenzyme A biosynthesis; CoA from (R)-pantothenate: step 1/5.</text>
</comment>
<keyword evidence="12 16" id="KW-0630">Potassium</keyword>
<evidence type="ECO:0000256" key="10">
    <source>
        <dbReference type="ARBA" id="ARBA00022777"/>
    </source>
</evidence>
<evidence type="ECO:0000256" key="2">
    <source>
        <dbReference type="ARBA" id="ARBA00001958"/>
    </source>
</evidence>
<organism evidence="17 18">
    <name type="scientific">Parablautia muri</name>
    <dbReference type="NCBI Taxonomy" id="2320879"/>
    <lineage>
        <taxon>Bacteria</taxon>
        <taxon>Bacillati</taxon>
        <taxon>Bacillota</taxon>
        <taxon>Clostridia</taxon>
        <taxon>Lachnospirales</taxon>
        <taxon>Lachnospiraceae</taxon>
        <taxon>Parablautia</taxon>
    </lineage>
</organism>
<keyword evidence="9 16" id="KW-0547">Nucleotide-binding</keyword>
<evidence type="ECO:0000256" key="15">
    <source>
        <dbReference type="ARBA" id="ARBA00040883"/>
    </source>
</evidence>
<dbReference type="EMBL" id="QZDT01000064">
    <property type="protein sequence ID" value="NBJ95082.1"/>
    <property type="molecule type" value="Genomic_DNA"/>
</dbReference>
<evidence type="ECO:0000313" key="17">
    <source>
        <dbReference type="EMBL" id="NBJ95082.1"/>
    </source>
</evidence>
<dbReference type="Pfam" id="PF03309">
    <property type="entry name" value="Pan_kinase"/>
    <property type="match status" value="1"/>
</dbReference>
<proteinExistence type="inferred from homology"/>
<dbReference type="GO" id="GO:0015937">
    <property type="term" value="P:coenzyme A biosynthetic process"/>
    <property type="evidence" value="ECO:0007669"/>
    <property type="project" value="UniProtKB-UniRule"/>
</dbReference>
<dbReference type="EC" id="2.7.1.33" evidence="6 16"/>
<evidence type="ECO:0000313" key="18">
    <source>
        <dbReference type="Proteomes" id="UP001154420"/>
    </source>
</evidence>
<dbReference type="SUPFAM" id="SSF53067">
    <property type="entry name" value="Actin-like ATPase domain"/>
    <property type="match status" value="2"/>
</dbReference>
<feature type="binding site" evidence="16">
    <location>
        <position position="184"/>
    </location>
    <ligand>
        <name>substrate</name>
    </ligand>
</feature>
<accession>A0A9X5GVF7</accession>
<comment type="function">
    <text evidence="16">Catalyzes the phosphorylation of pantothenate (Pan), the first step in CoA biosynthesis.</text>
</comment>
<evidence type="ECO:0000256" key="9">
    <source>
        <dbReference type="ARBA" id="ARBA00022741"/>
    </source>
</evidence>
<dbReference type="OrthoDB" id="9804707at2"/>
<dbReference type="HAMAP" id="MF_01274">
    <property type="entry name" value="Pantothen_kinase_3"/>
    <property type="match status" value="1"/>
</dbReference>
<evidence type="ECO:0000256" key="6">
    <source>
        <dbReference type="ARBA" id="ARBA00012102"/>
    </source>
</evidence>
<comment type="caution">
    <text evidence="17">The sequence shown here is derived from an EMBL/GenBank/DDBJ whole genome shotgun (WGS) entry which is preliminary data.</text>
</comment>
<dbReference type="NCBIfam" id="NF009855">
    <property type="entry name" value="PRK13321.1"/>
    <property type="match status" value="1"/>
</dbReference>
<dbReference type="NCBIfam" id="NF009848">
    <property type="entry name" value="PRK13318.1-6"/>
    <property type="match status" value="1"/>
</dbReference>
<feature type="binding site" evidence="16">
    <location>
        <begin position="6"/>
        <end position="13"/>
    </location>
    <ligand>
        <name>ATP</name>
        <dbReference type="ChEBI" id="CHEBI:30616"/>
    </ligand>
</feature>
<comment type="cofactor">
    <cofactor evidence="16">
        <name>NH4(+)</name>
        <dbReference type="ChEBI" id="CHEBI:28938"/>
    </cofactor>
    <cofactor evidence="16">
        <name>K(+)</name>
        <dbReference type="ChEBI" id="CHEBI:29103"/>
    </cofactor>
    <text evidence="16">A monovalent cation. Ammonium or potassium.</text>
</comment>
<reference evidence="17" key="1">
    <citation type="submission" date="2018-09" db="EMBL/GenBank/DDBJ databases">
        <title>Murine metabolic-syndrome-specific gut microbial biobank.</title>
        <authorList>
            <person name="Liu C."/>
        </authorList>
    </citation>
    <scope>NUCLEOTIDE SEQUENCE</scope>
    <source>
        <strain evidence="17">D42-62</strain>
    </source>
</reference>
<dbReference type="Proteomes" id="UP001154420">
    <property type="component" value="Unassembled WGS sequence"/>
</dbReference>
<evidence type="ECO:0000256" key="5">
    <source>
        <dbReference type="ARBA" id="ARBA00011738"/>
    </source>
</evidence>
<comment type="subunit">
    <text evidence="5 16">Homodimer.</text>
</comment>
<evidence type="ECO:0000256" key="13">
    <source>
        <dbReference type="ARBA" id="ARBA00022993"/>
    </source>
</evidence>
<dbReference type="NCBIfam" id="TIGR00671">
    <property type="entry name" value="baf"/>
    <property type="match status" value="1"/>
</dbReference>
<dbReference type="GO" id="GO:0046872">
    <property type="term" value="F:metal ion binding"/>
    <property type="evidence" value="ECO:0007669"/>
    <property type="project" value="UniProtKB-KW"/>
</dbReference>
<dbReference type="CDD" id="cd24015">
    <property type="entry name" value="ASKHA_NBD_PanK-III"/>
    <property type="match status" value="1"/>
</dbReference>
<keyword evidence="13 16" id="KW-0173">Coenzyme A biosynthesis</keyword>
<dbReference type="GO" id="GO:0005524">
    <property type="term" value="F:ATP binding"/>
    <property type="evidence" value="ECO:0007669"/>
    <property type="project" value="UniProtKB-UniRule"/>
</dbReference>
<evidence type="ECO:0000256" key="14">
    <source>
        <dbReference type="ARBA" id="ARBA00038036"/>
    </source>
</evidence>
<comment type="subcellular location">
    <subcellularLocation>
        <location evidence="3 16">Cytoplasm</location>
    </subcellularLocation>
</comment>
<keyword evidence="10 16" id="KW-0418">Kinase</keyword>
<name>A0A9X5GVF7_9FIRM</name>
<dbReference type="GO" id="GO:0004594">
    <property type="term" value="F:pantothenate kinase activity"/>
    <property type="evidence" value="ECO:0007669"/>
    <property type="project" value="UniProtKB-UniRule"/>
</dbReference>
<feature type="binding site" evidence="16">
    <location>
        <position position="129"/>
    </location>
    <ligand>
        <name>K(+)</name>
        <dbReference type="ChEBI" id="CHEBI:29103"/>
    </ligand>
</feature>
<dbReference type="PANTHER" id="PTHR34265">
    <property type="entry name" value="TYPE III PANTOTHENATE KINASE"/>
    <property type="match status" value="1"/>
</dbReference>
<evidence type="ECO:0000256" key="12">
    <source>
        <dbReference type="ARBA" id="ARBA00022958"/>
    </source>
</evidence>
<dbReference type="InterPro" id="IPR043129">
    <property type="entry name" value="ATPase_NBD"/>
</dbReference>
<feature type="binding site" evidence="16">
    <location>
        <position position="132"/>
    </location>
    <ligand>
        <name>ATP</name>
        <dbReference type="ChEBI" id="CHEBI:30616"/>
    </ligand>
</feature>
<keyword evidence="7 16" id="KW-0963">Cytoplasm</keyword>
<evidence type="ECO:0000256" key="11">
    <source>
        <dbReference type="ARBA" id="ARBA00022840"/>
    </source>
</evidence>
<keyword evidence="16" id="KW-0479">Metal-binding</keyword>
<evidence type="ECO:0000256" key="16">
    <source>
        <dbReference type="HAMAP-Rule" id="MF_01274"/>
    </source>
</evidence>
<keyword evidence="18" id="KW-1185">Reference proteome</keyword>
<evidence type="ECO:0000256" key="3">
    <source>
        <dbReference type="ARBA" id="ARBA00004496"/>
    </source>
</evidence>
<keyword evidence="11 16" id="KW-0067">ATP-binding</keyword>
<dbReference type="GO" id="GO:0005737">
    <property type="term" value="C:cytoplasm"/>
    <property type="evidence" value="ECO:0007669"/>
    <property type="project" value="UniProtKB-SubCell"/>
</dbReference>
<evidence type="ECO:0000256" key="1">
    <source>
        <dbReference type="ARBA" id="ARBA00001206"/>
    </source>
</evidence>
<dbReference type="RefSeq" id="WP_160562034.1">
    <property type="nucleotide sequence ID" value="NZ_QZDT01000064.1"/>
</dbReference>
<comment type="similarity">
    <text evidence="14 16">Belongs to the type III pantothenate kinase family.</text>
</comment>
<dbReference type="PANTHER" id="PTHR34265:SF1">
    <property type="entry name" value="TYPE III PANTOTHENATE KINASE"/>
    <property type="match status" value="1"/>
</dbReference>
<feature type="active site" description="Proton acceptor" evidence="16">
    <location>
        <position position="109"/>
    </location>
</feature>
<evidence type="ECO:0000256" key="4">
    <source>
        <dbReference type="ARBA" id="ARBA00005225"/>
    </source>
</evidence>
<dbReference type="AlphaFoldDB" id="A0A9X5GVF7"/>
<comment type="catalytic activity">
    <reaction evidence="1 16">
        <text>(R)-pantothenate + ATP = (R)-4'-phosphopantothenate + ADP + H(+)</text>
        <dbReference type="Rhea" id="RHEA:16373"/>
        <dbReference type="ChEBI" id="CHEBI:10986"/>
        <dbReference type="ChEBI" id="CHEBI:15378"/>
        <dbReference type="ChEBI" id="CHEBI:29032"/>
        <dbReference type="ChEBI" id="CHEBI:30616"/>
        <dbReference type="ChEBI" id="CHEBI:456216"/>
        <dbReference type="EC" id="2.7.1.33"/>
    </reaction>
</comment>
<gene>
    <name evidence="16" type="primary">coaX</name>
    <name evidence="17" type="ORF">D5281_21600</name>
</gene>
<sequence>MILAIDIGNTNIVIGCIAQEKIYFVERVSTNIAKTELEYVVEFKTLLELYKVKMKEITGCIIASVVPPLNNIVKNSMEKLFSISPLLVGPGVKTGLNILMDNPGQVGSDLIVNAVAGLQYYGAPIILIDMGTATTISVVDDKKNYIGGMILPGVKVSLESLVDRTSQLPRISLEAPKKVIGKNTIDCMKSGIIMGQASCIDGMIDRIWDELGYQAPVVATGGLAGHIVPCCRKKIICDNELTLKGLNIIYRKNMELRA</sequence>
<comment type="caution">
    <text evidence="16">Lacks conserved residue(s) required for the propagation of feature annotation.</text>
</comment>
<dbReference type="InterPro" id="IPR004619">
    <property type="entry name" value="Type_III_PanK"/>
</dbReference>
<evidence type="ECO:0000256" key="8">
    <source>
        <dbReference type="ARBA" id="ARBA00022679"/>
    </source>
</evidence>
<dbReference type="Gene3D" id="3.30.420.40">
    <property type="match status" value="2"/>
</dbReference>
<comment type="cofactor">
    <cofactor evidence="2">
        <name>K(+)</name>
        <dbReference type="ChEBI" id="CHEBI:29103"/>
    </cofactor>
</comment>
<protein>
    <recommendedName>
        <fullName evidence="15 16">Type III pantothenate kinase</fullName>
        <ecNumber evidence="6 16">2.7.1.33</ecNumber>
    </recommendedName>
    <alternativeName>
        <fullName evidence="16">PanK-III</fullName>
    </alternativeName>
    <alternativeName>
        <fullName evidence="16">Pantothenic acid kinase</fullName>
    </alternativeName>
</protein>
<evidence type="ECO:0000256" key="7">
    <source>
        <dbReference type="ARBA" id="ARBA00022490"/>
    </source>
</evidence>
<feature type="binding site" evidence="16">
    <location>
        <begin position="107"/>
        <end position="110"/>
    </location>
    <ligand>
        <name>substrate</name>
    </ligand>
</feature>